<keyword evidence="3" id="KW-1185">Reference proteome</keyword>
<sequence length="152" mass="17024">DTKSLKDTVYISLLSGAPFPFSFEGFLDHQLDNLQLLSAFCFYVFTDSRAKRYRMSKWLNDGEVLVGQGRGEAVPLTPRLRSLPSGSPRMSQRRSPLTSPCAREPMPLSPQAETMGKAKELFVLCDKEGKGFITKRDMQVGQLVLVEQQHLG</sequence>
<protein>
    <recommendedName>
        <fullName evidence="4">EF-hand domain-containing protein</fullName>
    </recommendedName>
</protein>
<reference evidence="2 3" key="1">
    <citation type="submission" date="2021-06" db="EMBL/GenBank/DDBJ databases">
        <authorList>
            <person name="Palmer J.M."/>
        </authorList>
    </citation>
    <scope>NUCLEOTIDE SEQUENCE [LARGE SCALE GENOMIC DNA]</scope>
    <source>
        <strain evidence="2 3">XC_2019</strain>
        <tissue evidence="2">Muscle</tissue>
    </source>
</reference>
<evidence type="ECO:0000256" key="1">
    <source>
        <dbReference type="SAM" id="MobiDB-lite"/>
    </source>
</evidence>
<name>A0ABV0QED8_9TELE</name>
<evidence type="ECO:0000313" key="2">
    <source>
        <dbReference type="EMBL" id="MEQ2193828.1"/>
    </source>
</evidence>
<evidence type="ECO:0008006" key="4">
    <source>
        <dbReference type="Google" id="ProtNLM"/>
    </source>
</evidence>
<evidence type="ECO:0000313" key="3">
    <source>
        <dbReference type="Proteomes" id="UP001434883"/>
    </source>
</evidence>
<comment type="caution">
    <text evidence="2">The sequence shown here is derived from an EMBL/GenBank/DDBJ whole genome shotgun (WGS) entry which is preliminary data.</text>
</comment>
<dbReference type="EMBL" id="JAHRIN010008724">
    <property type="protein sequence ID" value="MEQ2193828.1"/>
    <property type="molecule type" value="Genomic_DNA"/>
</dbReference>
<gene>
    <name evidence="2" type="ORF">XENOCAPTIV_015521</name>
</gene>
<accession>A0ABV0QED8</accession>
<proteinExistence type="predicted"/>
<feature type="region of interest" description="Disordered" evidence="1">
    <location>
        <begin position="77"/>
        <end position="110"/>
    </location>
</feature>
<feature type="compositionally biased region" description="Polar residues" evidence="1">
    <location>
        <begin position="84"/>
        <end position="98"/>
    </location>
</feature>
<organism evidence="2 3">
    <name type="scientific">Xenoophorus captivus</name>
    <dbReference type="NCBI Taxonomy" id="1517983"/>
    <lineage>
        <taxon>Eukaryota</taxon>
        <taxon>Metazoa</taxon>
        <taxon>Chordata</taxon>
        <taxon>Craniata</taxon>
        <taxon>Vertebrata</taxon>
        <taxon>Euteleostomi</taxon>
        <taxon>Actinopterygii</taxon>
        <taxon>Neopterygii</taxon>
        <taxon>Teleostei</taxon>
        <taxon>Neoteleostei</taxon>
        <taxon>Acanthomorphata</taxon>
        <taxon>Ovalentaria</taxon>
        <taxon>Atherinomorphae</taxon>
        <taxon>Cyprinodontiformes</taxon>
        <taxon>Goodeidae</taxon>
        <taxon>Xenoophorus</taxon>
    </lineage>
</organism>
<feature type="non-terminal residue" evidence="2">
    <location>
        <position position="1"/>
    </location>
</feature>
<dbReference type="Proteomes" id="UP001434883">
    <property type="component" value="Unassembled WGS sequence"/>
</dbReference>